<protein>
    <submittedName>
        <fullName evidence="2">Uncharacterized protein</fullName>
    </submittedName>
</protein>
<dbReference type="EMBL" id="BMNM01000001">
    <property type="protein sequence ID" value="GGI69514.1"/>
    <property type="molecule type" value="Genomic_DNA"/>
</dbReference>
<gene>
    <name evidence="2" type="ORF">GCM10007112_03130</name>
    <name evidence="1" type="ORF">Vsou_09900</name>
</gene>
<reference evidence="2" key="2">
    <citation type="submission" date="2020-09" db="EMBL/GenBank/DDBJ databases">
        <authorList>
            <person name="Sun Q."/>
            <person name="Ohkuma M."/>
        </authorList>
    </citation>
    <scope>NUCLEOTIDE SEQUENCE</scope>
    <source>
        <strain evidence="2">JCM 11219</strain>
    </source>
</reference>
<evidence type="ECO:0000313" key="4">
    <source>
        <dbReference type="Proteomes" id="UP001060771"/>
    </source>
</evidence>
<dbReference type="RefSeq" id="WP_243679636.1">
    <property type="nucleotide sequence ID" value="NZ_BBBK01000001.1"/>
</dbReference>
<proteinExistence type="predicted"/>
<sequence length="49" mass="5970">MEEFTVTRINRDGELRERLRKIANELRELLNDVSVEEVVRLIREDRDSR</sequence>
<reference evidence="4" key="3">
    <citation type="submission" date="2022-09" db="EMBL/GenBank/DDBJ databases">
        <title>Complete genome sequence of Vulcanisaeta souniana.</title>
        <authorList>
            <person name="Kato S."/>
            <person name="Itoh T."/>
            <person name="Ohkuma M."/>
        </authorList>
    </citation>
    <scope>NUCLEOTIDE SEQUENCE [LARGE SCALE GENOMIC DNA]</scope>
    <source>
        <strain evidence="4">JCM 11219</strain>
    </source>
</reference>
<evidence type="ECO:0000313" key="3">
    <source>
        <dbReference type="Proteomes" id="UP000657075"/>
    </source>
</evidence>
<accession>A0A830DYN7</accession>
<reference evidence="2" key="1">
    <citation type="journal article" date="2014" name="Int. J. Syst. Evol. Microbiol.">
        <title>Complete genome sequence of Corynebacterium casei LMG S-19264T (=DSM 44701T), isolated from a smear-ripened cheese.</title>
        <authorList>
            <consortium name="US DOE Joint Genome Institute (JGI-PGF)"/>
            <person name="Walter F."/>
            <person name="Albersmeier A."/>
            <person name="Kalinowski J."/>
            <person name="Ruckert C."/>
        </authorList>
    </citation>
    <scope>NUCLEOTIDE SEQUENCE</scope>
    <source>
        <strain evidence="2">JCM 11219</strain>
    </source>
</reference>
<reference evidence="1" key="4">
    <citation type="journal article" date="2023" name="Microbiol. Resour. Announc.">
        <title>Complete Genome Sequence of Vulcanisaeta souniana Strain IC-059, a Hyperthermophilic Archaeon Isolated from Hot Spring Water in Japan.</title>
        <authorList>
            <person name="Kato S."/>
            <person name="Itoh T."/>
            <person name="Wu L."/>
            <person name="Ma J."/>
            <person name="Ohkuma M."/>
        </authorList>
    </citation>
    <scope>NUCLEOTIDE SEQUENCE</scope>
    <source>
        <strain evidence="1">JCM 11219</strain>
    </source>
</reference>
<evidence type="ECO:0000313" key="1">
    <source>
        <dbReference type="EMBL" id="BDR91897.1"/>
    </source>
</evidence>
<dbReference type="EMBL" id="AP026830">
    <property type="protein sequence ID" value="BDR91897.1"/>
    <property type="molecule type" value="Genomic_DNA"/>
</dbReference>
<dbReference type="AlphaFoldDB" id="A0A830DYN7"/>
<name>A0A830DYN7_9CREN</name>
<keyword evidence="4" id="KW-1185">Reference proteome</keyword>
<dbReference type="Proteomes" id="UP001060771">
    <property type="component" value="Chromosome"/>
</dbReference>
<evidence type="ECO:0000313" key="2">
    <source>
        <dbReference type="EMBL" id="GGI69514.1"/>
    </source>
</evidence>
<organism evidence="2 3">
    <name type="scientific">Vulcanisaeta souniana JCM 11219</name>
    <dbReference type="NCBI Taxonomy" id="1293586"/>
    <lineage>
        <taxon>Archaea</taxon>
        <taxon>Thermoproteota</taxon>
        <taxon>Thermoprotei</taxon>
        <taxon>Thermoproteales</taxon>
        <taxon>Thermoproteaceae</taxon>
        <taxon>Vulcanisaeta</taxon>
    </lineage>
</organism>
<dbReference type="Proteomes" id="UP000657075">
    <property type="component" value="Unassembled WGS sequence"/>
</dbReference>